<dbReference type="EMBL" id="GEBQ01000080">
    <property type="protein sequence ID" value="JAT39897.1"/>
    <property type="molecule type" value="Transcribed_RNA"/>
</dbReference>
<reference evidence="1" key="1">
    <citation type="submission" date="2015-11" db="EMBL/GenBank/DDBJ databases">
        <title>De novo transcriptome assembly of four potential Pierce s Disease insect vectors from Arizona vineyards.</title>
        <authorList>
            <person name="Tassone E.E."/>
        </authorList>
    </citation>
    <scope>NUCLEOTIDE SEQUENCE</scope>
</reference>
<organism evidence="1">
    <name type="scientific">Graphocephala atropunctata</name>
    <dbReference type="NCBI Taxonomy" id="36148"/>
    <lineage>
        <taxon>Eukaryota</taxon>
        <taxon>Metazoa</taxon>
        <taxon>Ecdysozoa</taxon>
        <taxon>Arthropoda</taxon>
        <taxon>Hexapoda</taxon>
        <taxon>Insecta</taxon>
        <taxon>Pterygota</taxon>
        <taxon>Neoptera</taxon>
        <taxon>Paraneoptera</taxon>
        <taxon>Hemiptera</taxon>
        <taxon>Auchenorrhyncha</taxon>
        <taxon>Membracoidea</taxon>
        <taxon>Cicadellidae</taxon>
        <taxon>Cicadellinae</taxon>
        <taxon>Cicadellini</taxon>
        <taxon>Graphocephala</taxon>
    </lineage>
</organism>
<name>A0A1B6MVF5_9HEMI</name>
<dbReference type="InterPro" id="IPR044541">
    <property type="entry name" value="FAF1_UBA"/>
</dbReference>
<gene>
    <name evidence="1" type="ORF">g.18730</name>
</gene>
<dbReference type="Pfam" id="PF14555">
    <property type="entry name" value="UBA_4"/>
    <property type="match status" value="1"/>
</dbReference>
<proteinExistence type="predicted"/>
<evidence type="ECO:0000313" key="1">
    <source>
        <dbReference type="EMBL" id="JAT39897.1"/>
    </source>
</evidence>
<sequence length="113" mass="12647">MSENREEILADFQACTGIEDIGEAFTHLDEAKWDLLAAINRVMPQDSQTLPSEIGPDIEMIEEIRRPILVNGQASVVISPDFIEVPSTSHGSATRRLTFHINYNDRVVELTLP</sequence>
<feature type="non-terminal residue" evidence="1">
    <location>
        <position position="113"/>
    </location>
</feature>
<dbReference type="Gene3D" id="1.10.8.10">
    <property type="entry name" value="DNA helicase RuvA subunit, C-terminal domain"/>
    <property type="match status" value="1"/>
</dbReference>
<protein>
    <submittedName>
        <fullName evidence="1">Uncharacterized protein</fullName>
    </submittedName>
</protein>
<dbReference type="CDD" id="cd14413">
    <property type="entry name" value="UBA_FAF1"/>
    <property type="match status" value="1"/>
</dbReference>
<dbReference type="AlphaFoldDB" id="A0A1B6MVF5"/>
<accession>A0A1B6MVF5</accession>